<reference evidence="1 2" key="1">
    <citation type="journal article" date="2014" name="Genome Biol. Evol.">
        <title>The genome of the myxosporean Thelohanellus kitauei shows adaptations to nutrient acquisition within its fish host.</title>
        <authorList>
            <person name="Yang Y."/>
            <person name="Xiong J."/>
            <person name="Zhou Z."/>
            <person name="Huo F."/>
            <person name="Miao W."/>
            <person name="Ran C."/>
            <person name="Liu Y."/>
            <person name="Zhang J."/>
            <person name="Feng J."/>
            <person name="Wang M."/>
            <person name="Wang M."/>
            <person name="Wang L."/>
            <person name="Yao B."/>
        </authorList>
    </citation>
    <scope>NUCLEOTIDE SEQUENCE [LARGE SCALE GENOMIC DNA]</scope>
    <source>
        <strain evidence="1">Wuqing</strain>
    </source>
</reference>
<dbReference type="AlphaFoldDB" id="A0A0C2IHE2"/>
<dbReference type="EMBL" id="JWZT01004123">
    <property type="protein sequence ID" value="KII64724.1"/>
    <property type="molecule type" value="Genomic_DNA"/>
</dbReference>
<sequence>MLDHPKSTRASFQCGQKNSTLEAAVGDFGDTGAPEKVLLLFQFNQTEYPFWPALLAACKSGSPLSQSWLSSRLATRDYTAAVDLFLKGSKDLCGDPSASEEPRKVSKCPEDNQAIKIRRTRASGQTSFTCSPAWALPKRLLTRDLPSPG</sequence>
<proteinExistence type="predicted"/>
<gene>
    <name evidence="1" type="ORF">RF11_05514</name>
</gene>
<evidence type="ECO:0000313" key="1">
    <source>
        <dbReference type="EMBL" id="KII64724.1"/>
    </source>
</evidence>
<comment type="caution">
    <text evidence="1">The sequence shown here is derived from an EMBL/GenBank/DDBJ whole genome shotgun (WGS) entry which is preliminary data.</text>
</comment>
<protein>
    <submittedName>
        <fullName evidence="1">Uncharacterized protein</fullName>
    </submittedName>
</protein>
<organism evidence="1 2">
    <name type="scientific">Thelohanellus kitauei</name>
    <name type="common">Myxosporean</name>
    <dbReference type="NCBI Taxonomy" id="669202"/>
    <lineage>
        <taxon>Eukaryota</taxon>
        <taxon>Metazoa</taxon>
        <taxon>Cnidaria</taxon>
        <taxon>Myxozoa</taxon>
        <taxon>Myxosporea</taxon>
        <taxon>Bivalvulida</taxon>
        <taxon>Platysporina</taxon>
        <taxon>Myxobolidae</taxon>
        <taxon>Thelohanellus</taxon>
    </lineage>
</organism>
<evidence type="ECO:0000313" key="2">
    <source>
        <dbReference type="Proteomes" id="UP000031668"/>
    </source>
</evidence>
<name>A0A0C2IHE2_THEKT</name>
<keyword evidence="2" id="KW-1185">Reference proteome</keyword>
<dbReference type="Proteomes" id="UP000031668">
    <property type="component" value="Unassembled WGS sequence"/>
</dbReference>
<accession>A0A0C2IHE2</accession>